<dbReference type="OrthoDB" id="3357002at2759"/>
<reference evidence="4 5" key="1">
    <citation type="submission" date="2015-01" db="EMBL/GenBank/DDBJ databases">
        <title>The Genome Sequence of Ochroconis gallopava CBS43764.</title>
        <authorList>
            <consortium name="The Broad Institute Genomics Platform"/>
            <person name="Cuomo C."/>
            <person name="de Hoog S."/>
            <person name="Gorbushina A."/>
            <person name="Stielow B."/>
            <person name="Teixiera M."/>
            <person name="Abouelleil A."/>
            <person name="Chapman S.B."/>
            <person name="Priest M."/>
            <person name="Young S.K."/>
            <person name="Wortman J."/>
            <person name="Nusbaum C."/>
            <person name="Birren B."/>
        </authorList>
    </citation>
    <scope>NUCLEOTIDE SEQUENCE [LARGE SCALE GENOMIC DNA]</scope>
    <source>
        <strain evidence="4 5">CBS 43764</strain>
    </source>
</reference>
<keyword evidence="2" id="KW-0812">Transmembrane</keyword>
<evidence type="ECO:0000313" key="5">
    <source>
        <dbReference type="Proteomes" id="UP000053259"/>
    </source>
</evidence>
<dbReference type="VEuPathDB" id="FungiDB:PV09_08790"/>
<accession>A0A0D1XBP0</accession>
<dbReference type="InParanoid" id="A0A0D1XBP0"/>
<keyword evidence="5" id="KW-1185">Reference proteome</keyword>
<feature type="transmembrane region" description="Helical" evidence="2">
    <location>
        <begin position="170"/>
        <end position="195"/>
    </location>
</feature>
<name>A0A0D1XBP0_9PEZI</name>
<feature type="domain" description="DUF7702" evidence="3">
    <location>
        <begin position="55"/>
        <end position="195"/>
    </location>
</feature>
<organism evidence="4 5">
    <name type="scientific">Verruconis gallopava</name>
    <dbReference type="NCBI Taxonomy" id="253628"/>
    <lineage>
        <taxon>Eukaryota</taxon>
        <taxon>Fungi</taxon>
        <taxon>Dikarya</taxon>
        <taxon>Ascomycota</taxon>
        <taxon>Pezizomycotina</taxon>
        <taxon>Dothideomycetes</taxon>
        <taxon>Pleosporomycetidae</taxon>
        <taxon>Venturiales</taxon>
        <taxon>Sympoventuriaceae</taxon>
        <taxon>Verruconis</taxon>
    </lineage>
</organism>
<dbReference type="AlphaFoldDB" id="A0A0D1XBP0"/>
<keyword evidence="2" id="KW-0472">Membrane</keyword>
<feature type="compositionally biased region" description="Polar residues" evidence="1">
    <location>
        <begin position="316"/>
        <end position="336"/>
    </location>
</feature>
<dbReference type="HOGENOM" id="CLU_024263_0_1_1"/>
<keyword evidence="2" id="KW-1133">Transmembrane helix</keyword>
<dbReference type="PANTHER" id="PTHR35184:SF1">
    <property type="entry name" value="INTEGRAL MEMBRANE PROTEIN"/>
    <property type="match status" value="1"/>
</dbReference>
<feature type="transmembrane region" description="Helical" evidence="2">
    <location>
        <begin position="254"/>
        <end position="272"/>
    </location>
</feature>
<dbReference type="EMBL" id="KN847575">
    <property type="protein sequence ID" value="KIV99615.1"/>
    <property type="molecule type" value="Genomic_DNA"/>
</dbReference>
<evidence type="ECO:0000259" key="3">
    <source>
        <dbReference type="Pfam" id="PF24800"/>
    </source>
</evidence>
<dbReference type="Pfam" id="PF24800">
    <property type="entry name" value="DUF7702"/>
    <property type="match status" value="1"/>
</dbReference>
<gene>
    <name evidence="4" type="ORF">PV09_08790</name>
</gene>
<dbReference type="InterPro" id="IPR056119">
    <property type="entry name" value="DUF7702"/>
</dbReference>
<evidence type="ECO:0000313" key="4">
    <source>
        <dbReference type="EMBL" id="KIV99615.1"/>
    </source>
</evidence>
<feature type="transmembrane region" description="Helical" evidence="2">
    <location>
        <begin position="133"/>
        <end position="158"/>
    </location>
</feature>
<proteinExistence type="predicted"/>
<sequence length="356" mass="39455">MEPQKKSGPYLPQTWSLGGRLEKHVDIPITAVFLALFIGGAAYHMSIFQINRRRNHRFFFSALIFGFCMARIVTCIMRIASASLPTDLSLAIAAQIFTAAGVVILFIVNLVFAQRLIRSSHPRVGWHPFVGALFKFVYALIVLTIIMVIIVVVQSFYTLSTHTHKIDRDILLYGVTTFAIISFLPIPLTLAATVIPRSNDRPLDKFGKGRWRYKVSILFVGTILVCFGASYRAGTTWLTPVPQTRPLPKILGKAPFYIVNFTIEVLTVYLYAISRVDKRFHIPDGAKQHKNYQKAAAAATSKQRVASDEVEPASEPRTSISKTAGSSDAGSLQNHASDPKSRDVDIEKYAAGEANP</sequence>
<evidence type="ECO:0000256" key="1">
    <source>
        <dbReference type="SAM" id="MobiDB-lite"/>
    </source>
</evidence>
<feature type="transmembrane region" description="Helical" evidence="2">
    <location>
        <begin position="92"/>
        <end position="112"/>
    </location>
</feature>
<protein>
    <recommendedName>
        <fullName evidence="3">DUF7702 domain-containing protein</fullName>
    </recommendedName>
</protein>
<feature type="compositionally biased region" description="Basic and acidic residues" evidence="1">
    <location>
        <begin position="337"/>
        <end position="350"/>
    </location>
</feature>
<feature type="transmembrane region" description="Helical" evidence="2">
    <location>
        <begin position="215"/>
        <end position="234"/>
    </location>
</feature>
<evidence type="ECO:0000256" key="2">
    <source>
        <dbReference type="SAM" id="Phobius"/>
    </source>
</evidence>
<dbReference type="Proteomes" id="UP000053259">
    <property type="component" value="Unassembled WGS sequence"/>
</dbReference>
<dbReference type="Pfam" id="PF11309">
    <property type="entry name" value="DUF3112"/>
    <property type="match status" value="1"/>
</dbReference>
<feature type="transmembrane region" description="Helical" evidence="2">
    <location>
        <begin position="58"/>
        <end position="80"/>
    </location>
</feature>
<dbReference type="RefSeq" id="XP_016209485.1">
    <property type="nucleotide sequence ID" value="XM_016362745.1"/>
</dbReference>
<dbReference type="STRING" id="253628.A0A0D1XBP0"/>
<dbReference type="InterPro" id="IPR021460">
    <property type="entry name" value="DUF3112"/>
</dbReference>
<feature type="region of interest" description="Disordered" evidence="1">
    <location>
        <begin position="293"/>
        <end position="356"/>
    </location>
</feature>
<dbReference type="PANTHER" id="PTHR35184">
    <property type="entry name" value="YALI0C10208P"/>
    <property type="match status" value="1"/>
</dbReference>
<feature type="transmembrane region" description="Helical" evidence="2">
    <location>
        <begin position="27"/>
        <end position="46"/>
    </location>
</feature>
<dbReference type="GeneID" id="27316763"/>